<protein>
    <submittedName>
        <fullName evidence="2">Uncharacterized protein</fullName>
    </submittedName>
</protein>
<accession>A0ABZ1U1U4</accession>
<feature type="compositionally biased region" description="Basic and acidic residues" evidence="1">
    <location>
        <begin position="15"/>
        <end position="39"/>
    </location>
</feature>
<dbReference type="EMBL" id="CP108110">
    <property type="protein sequence ID" value="WUQ84804.1"/>
    <property type="molecule type" value="Genomic_DNA"/>
</dbReference>
<evidence type="ECO:0000313" key="2">
    <source>
        <dbReference type="EMBL" id="WUQ84804.1"/>
    </source>
</evidence>
<organism evidence="2 3">
    <name type="scientific">Kitasatospora purpeofusca</name>
    <dbReference type="NCBI Taxonomy" id="67352"/>
    <lineage>
        <taxon>Bacteria</taxon>
        <taxon>Bacillati</taxon>
        <taxon>Actinomycetota</taxon>
        <taxon>Actinomycetes</taxon>
        <taxon>Kitasatosporales</taxon>
        <taxon>Streptomycetaceae</taxon>
        <taxon>Kitasatospora</taxon>
    </lineage>
</organism>
<feature type="region of interest" description="Disordered" evidence="1">
    <location>
        <begin position="1"/>
        <end position="65"/>
    </location>
</feature>
<reference evidence="2" key="1">
    <citation type="submission" date="2022-10" db="EMBL/GenBank/DDBJ databases">
        <title>The complete genomes of actinobacterial strains from the NBC collection.</title>
        <authorList>
            <person name="Joergensen T.S."/>
            <person name="Alvarez Arevalo M."/>
            <person name="Sterndorff E.B."/>
            <person name="Faurdal D."/>
            <person name="Vuksanovic O."/>
            <person name="Mourched A.-S."/>
            <person name="Charusanti P."/>
            <person name="Shaw S."/>
            <person name="Blin K."/>
            <person name="Weber T."/>
        </authorList>
    </citation>
    <scope>NUCLEOTIDE SEQUENCE</scope>
    <source>
        <strain evidence="2">NBC_00222</strain>
    </source>
</reference>
<evidence type="ECO:0000256" key="1">
    <source>
        <dbReference type="SAM" id="MobiDB-lite"/>
    </source>
</evidence>
<proteinExistence type="predicted"/>
<dbReference type="RefSeq" id="WP_328955632.1">
    <property type="nucleotide sequence ID" value="NZ_CP108110.1"/>
</dbReference>
<name>A0ABZ1U1U4_9ACTN</name>
<gene>
    <name evidence="2" type="ORF">OHA16_18615</name>
</gene>
<dbReference type="Proteomes" id="UP001432222">
    <property type="component" value="Chromosome"/>
</dbReference>
<evidence type="ECO:0000313" key="3">
    <source>
        <dbReference type="Proteomes" id="UP001432222"/>
    </source>
</evidence>
<sequence>MTWMPDRGSAPRGRQHSDSSQRSAHRSEWAENRGYDRSYDSGYDSGYDGGFDGTDGHPRAAQDRLGIPRILGRRARWVGARLRRDT</sequence>
<keyword evidence="3" id="KW-1185">Reference proteome</keyword>